<reference evidence="3 7" key="1">
    <citation type="submission" date="2018-08" db="EMBL/GenBank/DDBJ databases">
        <title>Draft genome of Streptococcus sp .nov. Z2.</title>
        <authorList>
            <person name="Tian Z."/>
        </authorList>
    </citation>
    <scope>NUCLEOTIDE SEQUENCE [LARGE SCALE GENOMIC DNA]</scope>
    <source>
        <strain evidence="3 7">Z2</strain>
    </source>
</reference>
<dbReference type="GO" id="GO:0006313">
    <property type="term" value="P:DNA transposition"/>
    <property type="evidence" value="ECO:0007669"/>
    <property type="project" value="InterPro"/>
</dbReference>
<organism evidence="4 6">
    <name type="scientific">Streptococcus chenjunshii</name>
    <dbReference type="NCBI Taxonomy" id="2173853"/>
    <lineage>
        <taxon>Bacteria</taxon>
        <taxon>Bacillati</taxon>
        <taxon>Bacillota</taxon>
        <taxon>Bacilli</taxon>
        <taxon>Lactobacillales</taxon>
        <taxon>Streptococcaceae</taxon>
        <taxon>Streptococcus</taxon>
    </lineage>
</organism>
<evidence type="ECO:0000313" key="5">
    <source>
        <dbReference type="Proteomes" id="UP000246115"/>
    </source>
</evidence>
<dbReference type="AlphaFoldDB" id="A0A372KKH7"/>
<dbReference type="KEGG" id="schj:DDV21_004500"/>
<dbReference type="EMBL" id="CP031733">
    <property type="protein sequence ID" value="AXQ78390.1"/>
    <property type="molecule type" value="Genomic_DNA"/>
</dbReference>
<dbReference type="GO" id="GO:0003677">
    <property type="term" value="F:DNA binding"/>
    <property type="evidence" value="ECO:0007669"/>
    <property type="project" value="InterPro"/>
</dbReference>
<keyword evidence="7" id="KW-1185">Reference proteome</keyword>
<dbReference type="EMBL" id="QVQY01000065">
    <property type="protein sequence ID" value="RFU49986.1"/>
    <property type="molecule type" value="Genomic_DNA"/>
</dbReference>
<evidence type="ECO:0000313" key="2">
    <source>
        <dbReference type="EMBL" id="AXQ78390.1"/>
    </source>
</evidence>
<sequence>MLKKATKAGRAASPTYAIKDFQSMKTTDAAEERGIDGGKKVKGKKRHIVVDTMGNLLVVVVHAANSHNTTSGILVARQV</sequence>
<dbReference type="Pfam" id="PF01609">
    <property type="entry name" value="DDE_Tnp_1"/>
    <property type="match status" value="1"/>
</dbReference>
<evidence type="ECO:0000313" key="4">
    <source>
        <dbReference type="EMBL" id="RFU52801.1"/>
    </source>
</evidence>
<reference evidence="2" key="4">
    <citation type="journal article" date="2019" name="Int. J. Syst. Evol. Microbiol.">
        <title>Streptococcus chenjunshii sp. nov. isolated from feces of Tibetan antelopes.</title>
        <authorList>
            <person name="Tian Z."/>
            <person name="Lu S."/>
            <person name="Jin D."/>
            <person name="Yang J."/>
            <person name="Pu J."/>
            <person name="Lai X.H."/>
            <person name="Bai X.N."/>
            <person name="Wu X.M."/>
            <person name="Li J."/>
            <person name="Wang S."/>
            <person name="Xu J."/>
        </authorList>
    </citation>
    <scope>NUCLEOTIDE SEQUENCE</scope>
    <source>
        <strain evidence="2">Z15</strain>
    </source>
</reference>
<dbReference type="Proteomes" id="UP000246115">
    <property type="component" value="Chromosome"/>
</dbReference>
<dbReference type="Proteomes" id="UP000262901">
    <property type="component" value="Unassembled WGS sequence"/>
</dbReference>
<protein>
    <recommendedName>
        <fullName evidence="1">Transposase IS4-like domain-containing protein</fullName>
    </recommendedName>
</protein>
<accession>A0A346NBJ5</accession>
<evidence type="ECO:0000259" key="1">
    <source>
        <dbReference type="Pfam" id="PF01609"/>
    </source>
</evidence>
<accession>A0A372KKH7</accession>
<proteinExistence type="predicted"/>
<dbReference type="PANTHER" id="PTHR30007">
    <property type="entry name" value="PHP DOMAIN PROTEIN"/>
    <property type="match status" value="1"/>
</dbReference>
<name>A0A372KKH7_9STRE</name>
<evidence type="ECO:0000313" key="7">
    <source>
        <dbReference type="Proteomes" id="UP000264056"/>
    </source>
</evidence>
<evidence type="ECO:0000313" key="3">
    <source>
        <dbReference type="EMBL" id="RFU49986.1"/>
    </source>
</evidence>
<dbReference type="Proteomes" id="UP000264056">
    <property type="component" value="Unassembled WGS sequence"/>
</dbReference>
<reference evidence="4 6" key="2">
    <citation type="submission" date="2018-08" db="EMBL/GenBank/DDBJ databases">
        <title>Draft genome of Streptococcus sp. nov. Z1.</title>
        <authorList>
            <person name="Tian Z."/>
        </authorList>
    </citation>
    <scope>NUCLEOTIDE SEQUENCE [LARGE SCALE GENOMIC DNA]</scope>
    <source>
        <strain evidence="4">Z1</strain>
        <strain evidence="6">Z1(2018)</strain>
    </source>
</reference>
<dbReference type="InterPro" id="IPR002559">
    <property type="entry name" value="Transposase_11"/>
</dbReference>
<evidence type="ECO:0000313" key="6">
    <source>
        <dbReference type="Proteomes" id="UP000262901"/>
    </source>
</evidence>
<gene>
    <name evidence="2" type="ORF">DDV21_004500</name>
    <name evidence="3" type="ORF">DDV22_11060</name>
    <name evidence="4" type="ORF">DDV23_07985</name>
</gene>
<dbReference type="EMBL" id="QVQZ01000019">
    <property type="protein sequence ID" value="RFU52801.1"/>
    <property type="molecule type" value="Genomic_DNA"/>
</dbReference>
<reference evidence="5" key="3">
    <citation type="submission" date="2018-08" db="EMBL/GenBank/DDBJ databases">
        <title>Streptococcus chenjunshii sp. nov., isolated from stools sample of the Tibetan antelope in the Qinghai-Tibet plateau, China.</title>
        <authorList>
            <person name="Tian Z."/>
        </authorList>
    </citation>
    <scope>NUCLEOTIDE SEQUENCE [LARGE SCALE GENOMIC DNA]</scope>
    <source>
        <strain evidence="5">Z15</strain>
    </source>
</reference>
<dbReference type="GO" id="GO:0004803">
    <property type="term" value="F:transposase activity"/>
    <property type="evidence" value="ECO:0007669"/>
    <property type="project" value="InterPro"/>
</dbReference>
<feature type="domain" description="Transposase IS4-like" evidence="1">
    <location>
        <begin position="20"/>
        <end position="78"/>
    </location>
</feature>
<dbReference type="PANTHER" id="PTHR30007:SF0">
    <property type="entry name" value="TRANSPOSASE"/>
    <property type="match status" value="1"/>
</dbReference>